<dbReference type="Proteomes" id="UP000315783">
    <property type="component" value="Unassembled WGS sequence"/>
</dbReference>
<reference evidence="2 3" key="1">
    <citation type="journal article" date="2019" name="Appl. Microbiol. Biotechnol.">
        <title>Genome sequence of Isaria javanica and comparative genome analysis insights into family S53 peptidase evolution in fungal entomopathogens.</title>
        <authorList>
            <person name="Lin R."/>
            <person name="Zhang X."/>
            <person name="Xin B."/>
            <person name="Zou M."/>
            <person name="Gao Y."/>
            <person name="Qin F."/>
            <person name="Hu Q."/>
            <person name="Xie B."/>
            <person name="Cheng X."/>
        </authorList>
    </citation>
    <scope>NUCLEOTIDE SEQUENCE [LARGE SCALE GENOMIC DNA]</scope>
    <source>
        <strain evidence="2 3">IJ1G</strain>
    </source>
</reference>
<keyword evidence="3" id="KW-1185">Reference proteome</keyword>
<protein>
    <submittedName>
        <fullName evidence="2">Uncharacterized protein</fullName>
    </submittedName>
</protein>
<evidence type="ECO:0000313" key="2">
    <source>
        <dbReference type="EMBL" id="TQW00672.1"/>
    </source>
</evidence>
<dbReference type="EMBL" id="SPUK01000001">
    <property type="protein sequence ID" value="TQW00672.1"/>
    <property type="molecule type" value="Genomic_DNA"/>
</dbReference>
<organism evidence="2 3">
    <name type="scientific">Cordyceps javanica</name>
    <dbReference type="NCBI Taxonomy" id="43265"/>
    <lineage>
        <taxon>Eukaryota</taxon>
        <taxon>Fungi</taxon>
        <taxon>Dikarya</taxon>
        <taxon>Ascomycota</taxon>
        <taxon>Pezizomycotina</taxon>
        <taxon>Sordariomycetes</taxon>
        <taxon>Hypocreomycetidae</taxon>
        <taxon>Hypocreales</taxon>
        <taxon>Cordycipitaceae</taxon>
        <taxon>Cordyceps</taxon>
    </lineage>
</organism>
<feature type="compositionally biased region" description="Polar residues" evidence="1">
    <location>
        <begin position="1"/>
        <end position="12"/>
    </location>
</feature>
<comment type="caution">
    <text evidence="2">The sequence shown here is derived from an EMBL/GenBank/DDBJ whole genome shotgun (WGS) entry which is preliminary data.</text>
</comment>
<gene>
    <name evidence="2" type="ORF">IF1G_00603</name>
</gene>
<feature type="region of interest" description="Disordered" evidence="1">
    <location>
        <begin position="72"/>
        <end position="103"/>
    </location>
</feature>
<name>A0A545VG29_9HYPO</name>
<feature type="compositionally biased region" description="Polar residues" evidence="1">
    <location>
        <begin position="87"/>
        <end position="103"/>
    </location>
</feature>
<dbReference type="AlphaFoldDB" id="A0A545VG29"/>
<feature type="region of interest" description="Disordered" evidence="1">
    <location>
        <begin position="1"/>
        <end position="49"/>
    </location>
</feature>
<evidence type="ECO:0000256" key="1">
    <source>
        <dbReference type="SAM" id="MobiDB-lite"/>
    </source>
</evidence>
<proteinExistence type="predicted"/>
<accession>A0A545VG29</accession>
<sequence>MASIQKRTSQRPTFFFPAHTDSSFTALHPRPTSRAQESHRSTFAADPGPAARHARPFCLYAGRPPCKRQTILTAPGLDSPSAKPGSRPSTRAETCQPNPCRSSAQDHDPLKTCIMSVVPGKGQASRQVARADERMRTCHGPSEPRAHGTSLPVIKAATYGWPLRKAGGKDPWLTTSTPPYWPTAPLPLHPPPFAPLFHRAFSQPSNLSFYYCLAGTVPTSDDRPCLHCFYLVADRYPTRISAYDVAFQPSSRLPILCFGRLLATTTLCTDNTTQPDTTTSSVPPSPPLGSRLPTLWHFVALFQGNGQRRRKPILHKLI</sequence>
<evidence type="ECO:0000313" key="3">
    <source>
        <dbReference type="Proteomes" id="UP000315783"/>
    </source>
</evidence>